<feature type="compositionally biased region" description="Low complexity" evidence="1">
    <location>
        <begin position="13"/>
        <end position="26"/>
    </location>
</feature>
<dbReference type="Gene3D" id="2.60.40.640">
    <property type="match status" value="1"/>
</dbReference>
<dbReference type="InterPro" id="IPR011022">
    <property type="entry name" value="Arrestin_C-like"/>
</dbReference>
<dbReference type="GO" id="GO:0031625">
    <property type="term" value="F:ubiquitin protein ligase binding"/>
    <property type="evidence" value="ECO:0007669"/>
    <property type="project" value="TreeGrafter"/>
</dbReference>
<dbReference type="Pfam" id="PF02752">
    <property type="entry name" value="Arrestin_C"/>
    <property type="match status" value="1"/>
</dbReference>
<dbReference type="InterPro" id="IPR014752">
    <property type="entry name" value="Arrestin-like_C"/>
</dbReference>
<evidence type="ECO:0000313" key="4">
    <source>
        <dbReference type="Proteomes" id="UP000803884"/>
    </source>
</evidence>
<dbReference type="RefSeq" id="XP_069225099.1">
    <property type="nucleotide sequence ID" value="XM_069377986.1"/>
</dbReference>
<dbReference type="EMBL" id="JAAQHG020000083">
    <property type="protein sequence ID" value="KAL1581992.1"/>
    <property type="molecule type" value="Genomic_DNA"/>
</dbReference>
<dbReference type="GO" id="GO:0070086">
    <property type="term" value="P:ubiquitin-dependent endocytosis"/>
    <property type="evidence" value="ECO:0007669"/>
    <property type="project" value="TreeGrafter"/>
</dbReference>
<feature type="region of interest" description="Disordered" evidence="1">
    <location>
        <begin position="190"/>
        <end position="213"/>
    </location>
</feature>
<dbReference type="Pfam" id="PF00339">
    <property type="entry name" value="Arrestin_N"/>
    <property type="match status" value="1"/>
</dbReference>
<evidence type="ECO:0000259" key="2">
    <source>
        <dbReference type="SMART" id="SM01017"/>
    </source>
</evidence>
<dbReference type="GeneID" id="96010824"/>
<dbReference type="PANTHER" id="PTHR11188">
    <property type="entry name" value="ARRESTIN DOMAIN CONTAINING PROTEIN"/>
    <property type="match status" value="1"/>
</dbReference>
<feature type="compositionally biased region" description="Basic and acidic residues" evidence="1">
    <location>
        <begin position="1"/>
        <end position="12"/>
    </location>
</feature>
<dbReference type="SMART" id="SM01017">
    <property type="entry name" value="Arrestin_C"/>
    <property type="match status" value="1"/>
</dbReference>
<comment type="caution">
    <text evidence="3">The sequence shown here is derived from an EMBL/GenBank/DDBJ whole genome shotgun (WGS) entry which is preliminary data.</text>
</comment>
<accession>A0AB34KE04</accession>
<dbReference type="GO" id="GO:0005829">
    <property type="term" value="C:cytosol"/>
    <property type="evidence" value="ECO:0007669"/>
    <property type="project" value="TreeGrafter"/>
</dbReference>
<feature type="domain" description="Arrestin C-terminal-like" evidence="2">
    <location>
        <begin position="301"/>
        <end position="501"/>
    </location>
</feature>
<proteinExistence type="predicted"/>
<dbReference type="Proteomes" id="UP000803884">
    <property type="component" value="Unassembled WGS sequence"/>
</dbReference>
<dbReference type="InterPro" id="IPR014756">
    <property type="entry name" value="Ig_E-set"/>
</dbReference>
<name>A0AB34KE04_9PEZI</name>
<protein>
    <recommendedName>
        <fullName evidence="2">Arrestin C-terminal-like domain-containing protein</fullName>
    </recommendedName>
</protein>
<dbReference type="InterPro" id="IPR050357">
    <property type="entry name" value="Arrestin_domain-protein"/>
</dbReference>
<gene>
    <name evidence="3" type="ORF">WHR41_09383</name>
</gene>
<feature type="region of interest" description="Disordered" evidence="1">
    <location>
        <begin position="1"/>
        <end position="29"/>
    </location>
</feature>
<dbReference type="InterPro" id="IPR011021">
    <property type="entry name" value="Arrestin-like_N"/>
</dbReference>
<keyword evidence="4" id="KW-1185">Reference proteome</keyword>
<organism evidence="3 4">
    <name type="scientific">Cladosporium halotolerans</name>
    <dbReference type="NCBI Taxonomy" id="1052096"/>
    <lineage>
        <taxon>Eukaryota</taxon>
        <taxon>Fungi</taxon>
        <taxon>Dikarya</taxon>
        <taxon>Ascomycota</taxon>
        <taxon>Pezizomycotina</taxon>
        <taxon>Dothideomycetes</taxon>
        <taxon>Dothideomycetidae</taxon>
        <taxon>Cladosporiales</taxon>
        <taxon>Cladosporiaceae</taxon>
        <taxon>Cladosporium</taxon>
    </lineage>
</organism>
<dbReference type="AlphaFoldDB" id="A0AB34KE04"/>
<reference evidence="3 4" key="1">
    <citation type="journal article" date="2020" name="Microbiol. Resour. Announc.">
        <title>Draft Genome Sequence of a Cladosporium Species Isolated from the Mesophotic Ascidian Didemnum maculosum.</title>
        <authorList>
            <person name="Gioti A."/>
            <person name="Siaperas R."/>
            <person name="Nikolaivits E."/>
            <person name="Le Goff G."/>
            <person name="Ouazzani J."/>
            <person name="Kotoulas G."/>
            <person name="Topakas E."/>
        </authorList>
    </citation>
    <scope>NUCLEOTIDE SEQUENCE [LARGE SCALE GENOMIC DNA]</scope>
    <source>
        <strain evidence="3 4">TM138-S3</strain>
    </source>
</reference>
<dbReference type="SUPFAM" id="SSF81296">
    <property type="entry name" value="E set domains"/>
    <property type="match status" value="1"/>
</dbReference>
<sequence length="678" mass="74098">MIHRPRLADDVRNASNPSAGNGNNAGITTISPRMNTNRTLENSAITLSMNDEKPLASGNGIIVGINLVEPVLFLQGFENQAAIPGNATMLRGSLHVRVQKNAKIKAIRLNFKGRARTEWPGGIPLSKTDSDETDTIMDHTWPFFNAQHDSAENTGADRVSLFKGPDHTLTSATKCDENSSPNHSAANFTLKKAKNQPLSANKPKSCNGNHTSSSTVSVAAKGYRTFLPGDYIYHFELPIDSRSPESIDVEHGKVKYELEAVVQRYGAFRANIRGTKGVTLIRTLGEGSLEQVEPIAFGRNWNDKLHYDIVISGKSFPLGSQVPIAFKLTPLAKVQCNRIKVLVTENIEYFCSKKQVHRIEPTRKVQLFEKRSDSELTSNFPGSTMRITGGGGISYDAVAQAARGECVTSTDTTNLLGNLEDGTNVGPTELEINVQLPSCHTMEGKGRHQPLHFNTTYTRIQVHHWIKIIMGVSQFDTNDPSKLHHFEISVDSPFHILSCRASQSNASLPAYTSRGSSNNVAHLYDCGCPDAARRRKPLTLYPALNVVNAAESPGRNNPPDLPPLPFPSAFHFDGHLADSRPRQMHMLRAPSFNPPAFEAEPPPPALMTPPPQYNDIASPTDGLADYFARLNDAYSQDDGGDESHCDGRVNIPLTPGARISRGRDSQAELGACRTLTTA</sequence>
<dbReference type="GO" id="GO:0030674">
    <property type="term" value="F:protein-macromolecule adaptor activity"/>
    <property type="evidence" value="ECO:0007669"/>
    <property type="project" value="TreeGrafter"/>
</dbReference>
<evidence type="ECO:0000256" key="1">
    <source>
        <dbReference type="SAM" id="MobiDB-lite"/>
    </source>
</evidence>
<feature type="compositionally biased region" description="Polar residues" evidence="1">
    <location>
        <begin position="196"/>
        <end position="213"/>
    </location>
</feature>
<evidence type="ECO:0000313" key="3">
    <source>
        <dbReference type="EMBL" id="KAL1581992.1"/>
    </source>
</evidence>
<dbReference type="PANTHER" id="PTHR11188:SF174">
    <property type="entry name" value="ARRESTIN-RELATED TRAFFICKING ADAPTER 10-RELATED"/>
    <property type="match status" value="1"/>
</dbReference>